<evidence type="ECO:0000313" key="1">
    <source>
        <dbReference type="EMBL" id="OIR17849.1"/>
    </source>
</evidence>
<dbReference type="AlphaFoldDB" id="A0A1J5TAG9"/>
<name>A0A1J5TAG9_9ZZZZ</name>
<proteinExistence type="predicted"/>
<accession>A0A1J5TAG9</accession>
<sequence length="101" mass="10987">MHLRENMAKIERPTAREAANTVLLIHIVQVTPIKAANMLPPIIDQGCAKGLEGTANNNTAEAPMGAIKYGIELVLPSIKYVSRLVSKMPVKAPMQARKRSV</sequence>
<protein>
    <submittedName>
        <fullName evidence="1">Uncharacterized protein</fullName>
    </submittedName>
</protein>
<gene>
    <name evidence="1" type="ORF">GALL_20710</name>
</gene>
<organism evidence="1">
    <name type="scientific">mine drainage metagenome</name>
    <dbReference type="NCBI Taxonomy" id="410659"/>
    <lineage>
        <taxon>unclassified sequences</taxon>
        <taxon>metagenomes</taxon>
        <taxon>ecological metagenomes</taxon>
    </lineage>
</organism>
<comment type="caution">
    <text evidence="1">The sequence shown here is derived from an EMBL/GenBank/DDBJ whole genome shotgun (WGS) entry which is preliminary data.</text>
</comment>
<dbReference type="EMBL" id="MLJW01000004">
    <property type="protein sequence ID" value="OIR17849.1"/>
    <property type="molecule type" value="Genomic_DNA"/>
</dbReference>
<reference evidence="1" key="1">
    <citation type="submission" date="2016-10" db="EMBL/GenBank/DDBJ databases">
        <title>Sequence of Gallionella enrichment culture.</title>
        <authorList>
            <person name="Poehlein A."/>
            <person name="Muehling M."/>
            <person name="Daniel R."/>
        </authorList>
    </citation>
    <scope>NUCLEOTIDE SEQUENCE</scope>
</reference>